<reference evidence="2" key="1">
    <citation type="submission" date="2019-09" db="EMBL/GenBank/DDBJ databases">
        <title>Genomic analysis of Haloferax sp. CBA1149.</title>
        <authorList>
            <person name="Roh S.W."/>
        </authorList>
    </citation>
    <scope>NUCLEOTIDE SEQUENCE</scope>
    <source>
        <strain evidence="2">CBA1149</strain>
    </source>
</reference>
<keyword evidence="2" id="KW-0489">Methyltransferase</keyword>
<sequence length="239" mass="25385">MDVPTTVQTALEDRPVSGAVCLEAGAGVGNTTAGLLAAGASRVYAVTNDPAHASLVHERVARDEPDRTAVLEADVRSLPLATNSVDILTAHGLFNVLPPATLDAVVSELTRVAAPGCHLVVDDYDPLPDTARVRDLFALENAASELADGNPALTFYPSGVLRRLFVGEGWEFDRERTLLDPVPWTNRHLRAHASATRTAASRVPDERGTALAEEADRLAAAIGEESVGTMYSLAFRLPE</sequence>
<comment type="caution">
    <text evidence="2">The sequence shown here is derived from an EMBL/GenBank/DDBJ whole genome shotgun (WGS) entry which is preliminary data.</text>
</comment>
<dbReference type="InterPro" id="IPR041698">
    <property type="entry name" value="Methyltransf_25"/>
</dbReference>
<evidence type="ECO:0000259" key="1">
    <source>
        <dbReference type="Pfam" id="PF13649"/>
    </source>
</evidence>
<feature type="domain" description="Methyltransferase" evidence="1">
    <location>
        <begin position="22"/>
        <end position="116"/>
    </location>
</feature>
<gene>
    <name evidence="2" type="ORF">Hfx1149_08190</name>
</gene>
<dbReference type="Gene3D" id="3.40.50.150">
    <property type="entry name" value="Vaccinia Virus protein VP39"/>
    <property type="match status" value="1"/>
</dbReference>
<name>A0A643JX18_9EURY</name>
<dbReference type="InterPro" id="IPR029063">
    <property type="entry name" value="SAM-dependent_MTases_sf"/>
</dbReference>
<dbReference type="GO" id="GO:0008168">
    <property type="term" value="F:methyltransferase activity"/>
    <property type="evidence" value="ECO:0007669"/>
    <property type="project" value="UniProtKB-KW"/>
</dbReference>
<dbReference type="EMBL" id="VZUS01000001">
    <property type="protein sequence ID" value="KAB1188013.1"/>
    <property type="molecule type" value="Genomic_DNA"/>
</dbReference>
<keyword evidence="2" id="KW-0808">Transferase</keyword>
<organism evidence="2">
    <name type="scientific">Haloferax sp. CBA1149</name>
    <dbReference type="NCBI Taxonomy" id="2650753"/>
    <lineage>
        <taxon>Archaea</taxon>
        <taxon>Methanobacteriati</taxon>
        <taxon>Methanobacteriota</taxon>
        <taxon>Stenosarchaea group</taxon>
        <taxon>Halobacteria</taxon>
        <taxon>Halobacteriales</taxon>
        <taxon>Haloferacaceae</taxon>
        <taxon>Haloferax</taxon>
    </lineage>
</organism>
<dbReference type="AlphaFoldDB" id="A0A643JX18"/>
<dbReference type="Pfam" id="PF13649">
    <property type="entry name" value="Methyltransf_25"/>
    <property type="match status" value="1"/>
</dbReference>
<dbReference type="SUPFAM" id="SSF53335">
    <property type="entry name" value="S-adenosyl-L-methionine-dependent methyltransferases"/>
    <property type="match status" value="1"/>
</dbReference>
<accession>A0A643JX18</accession>
<evidence type="ECO:0000313" key="2">
    <source>
        <dbReference type="EMBL" id="KAB1188013.1"/>
    </source>
</evidence>
<proteinExistence type="predicted"/>
<dbReference type="CDD" id="cd02440">
    <property type="entry name" value="AdoMet_MTases"/>
    <property type="match status" value="1"/>
</dbReference>
<dbReference type="GO" id="GO:0032259">
    <property type="term" value="P:methylation"/>
    <property type="evidence" value="ECO:0007669"/>
    <property type="project" value="UniProtKB-KW"/>
</dbReference>
<protein>
    <submittedName>
        <fullName evidence="2">Class I SAM-dependent methyltransferase</fullName>
    </submittedName>
</protein>
<dbReference type="RefSeq" id="WP_151137205.1">
    <property type="nucleotide sequence ID" value="NZ_VZUS01000001.1"/>
</dbReference>